<evidence type="ECO:0000256" key="1">
    <source>
        <dbReference type="SAM" id="SignalP"/>
    </source>
</evidence>
<dbReference type="RefSeq" id="WP_184294816.1">
    <property type="nucleotide sequence ID" value="NZ_JACHLP010000001.1"/>
</dbReference>
<accession>A0A840L3W9</accession>
<evidence type="ECO:0000313" key="3">
    <source>
        <dbReference type="EMBL" id="MBB4841553.1"/>
    </source>
</evidence>
<keyword evidence="1" id="KW-0732">Signal</keyword>
<gene>
    <name evidence="3" type="ORF">HNP55_000048</name>
</gene>
<name>A0A840L3W9_9BURK</name>
<dbReference type="SUPFAM" id="SSF49899">
    <property type="entry name" value="Concanavalin A-like lectins/glucanases"/>
    <property type="match status" value="1"/>
</dbReference>
<dbReference type="Gene3D" id="2.60.120.200">
    <property type="match status" value="1"/>
</dbReference>
<evidence type="ECO:0000259" key="2">
    <source>
        <dbReference type="Pfam" id="PF20419"/>
    </source>
</evidence>
<feature type="signal peptide" evidence="1">
    <location>
        <begin position="1"/>
        <end position="31"/>
    </location>
</feature>
<keyword evidence="3" id="KW-0012">Acyltransferase</keyword>
<sequence length="1334" mass="134595">MKLFKPCSLPAGLAWLALLLLLGLPSPAAWAAAYSFPGNLPAGCTAAGATYTCGPLVLAQGDTVSIGSPKPATIRINGSLDVGNNVIFNGGSSSDLTLFVSGTLSLGYQSLLRGKVEAASVLAYGAGTLTAGSLSTTGNGSIQLLDSCSSELVSSVGGAINVGARCTITGNLVSNSGAITVGYIGQVKGSISSAGAINLDQAAVITGDVSSSASTVDLGYQTSVSGNISAAARITLGQASQTGGNVSSSGGGAVNLGYQTQVNGNISSSGTITVGQAALIGGKVTGGSGAISFDFAAKVSGEVSSSSGSISFAQSSIAQACVRSTGSASISLGYLASINSVCCGSSCGNSCVSNNTGSAMPPACLPTPIAEYRFDECSYNGTSSEVKDARGSYPATAVLGATTAGASPVVVDRYADLSASTGRRYISPNSSIPIPTNWSISSWLRLPFSSGGSRYHVLAAVSGGGDLLYLDGNNGFLWGSYTPGTTVNGSFKFNTLSNGWHHVGLVGTGNKTSLYIDGVFKETVNLQAKGNLAFVGASWDADQGTQEGINTQMDEFLVFNSALGAAQISAIYNNQLAGKNHDGSARNPSACNPAVASFVVTATAAASTCSPKNFSVTAKDASGNTLSSYIGSINLATSTNRGDFSAGSGPSPSGTLLPGTANTGRASYTFAAGDAGVVNLRLSHGLAQDLSISVQDSVLASATGSSGTLQFRDTAFVWSEDLGNKIAGSNIAVAGRNHDLQVALWKKDSVTGNCAIATDYSGSRNLKLWRSDSAGPWTAPAISSPALTIPAARPASNNLLNTSFSNGVASLTLTTSDIGKYALNLDDDSLLYAATTISGGLGPLTVRPFALVVNGLSLGGVSNPAGSLATDAKFGVAGASFSATLGAYRWSSTADAGNDGQVDSGASLSQVTAGGLAPSYSTAITLSPLSGSQTPSIGVLGSLSNSGGSNPAIGGFSGGQVTVSDLRYSEVGSFALNTSAVVQNFLGTAGLNLDASVFAGTAQNNRIGRFVPAGFVASNAVLTQRQAAACSPASTFSYLGEDFRIAFTLTAQNAQGATTQNYTDVFAKQDLSALNPAGIQGSTPFKSGGRLLASSTGGWSLGQASPVLTARVSRLSTPDGPFASANFGIAPVDADGVAMRSLDLDTDSPANGNDRSSLKTAAAPTLALPVPLRFGQLRLQNAIGPATRDLNLPVQAQYWNGTNFITNTDDSCTSIDSKAVNFGNYRKTLAVGDGSLISKTYQLKRGESSLTLSRPGGGRSGSLDVALSLNSLSDQSCLQTWSPSPAATASASLAYLQGAWCGVGTPSYVKDPSARASFGLFRGSDNMIYQRENY</sequence>
<reference evidence="3 4" key="1">
    <citation type="submission" date="2020-08" db="EMBL/GenBank/DDBJ databases">
        <title>Functional genomics of gut bacteria from endangered species of beetles.</title>
        <authorList>
            <person name="Carlos-Shanley C."/>
        </authorList>
    </citation>
    <scope>NUCLEOTIDE SEQUENCE [LARGE SCALE GENOMIC DNA]</scope>
    <source>
        <strain evidence="3 4">S00239</strain>
    </source>
</reference>
<keyword evidence="3" id="KW-0808">Transferase</keyword>
<dbReference type="Proteomes" id="UP000562027">
    <property type="component" value="Unassembled WGS sequence"/>
</dbReference>
<proteinExistence type="predicted"/>
<dbReference type="GO" id="GO:0016746">
    <property type="term" value="F:acyltransferase activity"/>
    <property type="evidence" value="ECO:0007669"/>
    <property type="project" value="UniProtKB-KW"/>
</dbReference>
<protein>
    <submittedName>
        <fullName evidence="3">Putative acyltransferase (DUF342 family)</fullName>
    </submittedName>
</protein>
<feature type="chain" id="PRO_5032559807" evidence="1">
    <location>
        <begin position="32"/>
        <end position="1334"/>
    </location>
</feature>
<dbReference type="Pfam" id="PF13385">
    <property type="entry name" value="Laminin_G_3"/>
    <property type="match status" value="1"/>
</dbReference>
<dbReference type="EMBL" id="JACHLP010000001">
    <property type="protein sequence ID" value="MBB4841553.1"/>
    <property type="molecule type" value="Genomic_DNA"/>
</dbReference>
<dbReference type="InterPro" id="IPR046524">
    <property type="entry name" value="DUF6701"/>
</dbReference>
<dbReference type="Pfam" id="PF20419">
    <property type="entry name" value="DUF6701"/>
    <property type="match status" value="1"/>
</dbReference>
<evidence type="ECO:0000313" key="4">
    <source>
        <dbReference type="Proteomes" id="UP000562027"/>
    </source>
</evidence>
<keyword evidence="4" id="KW-1185">Reference proteome</keyword>
<comment type="caution">
    <text evidence="3">The sequence shown here is derived from an EMBL/GenBank/DDBJ whole genome shotgun (WGS) entry which is preliminary data.</text>
</comment>
<feature type="domain" description="DUF6701" evidence="2">
    <location>
        <begin position="724"/>
        <end position="1332"/>
    </location>
</feature>
<dbReference type="InterPro" id="IPR013320">
    <property type="entry name" value="ConA-like_dom_sf"/>
</dbReference>
<organism evidence="3 4">
    <name type="scientific">Roseateles oligotrophus</name>
    <dbReference type="NCBI Taxonomy" id="1769250"/>
    <lineage>
        <taxon>Bacteria</taxon>
        <taxon>Pseudomonadati</taxon>
        <taxon>Pseudomonadota</taxon>
        <taxon>Betaproteobacteria</taxon>
        <taxon>Burkholderiales</taxon>
        <taxon>Sphaerotilaceae</taxon>
        <taxon>Roseateles</taxon>
    </lineage>
</organism>